<evidence type="ECO:0000256" key="13">
    <source>
        <dbReference type="ARBA" id="ARBA00023136"/>
    </source>
</evidence>
<evidence type="ECO:0000256" key="8">
    <source>
        <dbReference type="ARBA" id="ARBA00022692"/>
    </source>
</evidence>
<evidence type="ECO:0000259" key="20">
    <source>
        <dbReference type="PROSITE" id="PS50894"/>
    </source>
</evidence>
<dbReference type="Proteomes" id="UP000059419">
    <property type="component" value="Chromosome 1"/>
</dbReference>
<dbReference type="InterPro" id="IPR005467">
    <property type="entry name" value="His_kinase_dom"/>
</dbReference>
<sequence>MRHIAWLLLLWCFCAQAALHAVSSITLPPQMLLPAQEKISWPDKNLRVGILQDNGSPWNIVVGSDLYGVNADYLNAIAHHHGLQLTINGYADLPALLAALQQGKIDLIFGVPKPLLPTQLAISQPWFSSPLRIYRSRSNQRPVMFNSREAQLAISRESYALLNPDFAASHHWRLFDNDLQALYALLNQRSDYVVADETTAGFLLSQLQQGQIYQLASSLEPGQRDLVAAASDRALIARLNTTLRQLPLDMVNAIENRWNTPQPRYQDTRTSPLTALEQNWLQQHPQATYAALRDDYPWSYRDSNGMARGYSVELLNAVAQTTGLTFQPHWVDNPQQAAELLSQSRVDLQLMHPLTGTEGNNATLPVWRALWGVYTRMPSSRAARWQDLQGQRVGVRRGDLGRELVPAGIQVREFDTPTALYDALNSGQIDAVVDNVLSARWLIAARYNATLQLAFAASDTAWPIAFGVSAQAPLLRQIMDKGLLLVPADTQQRLRDYWSNNSRINTGDTMMRSVSQLLLLAALLAIVILLILLARRYLQQRREQQQRLALERQRAEAERASQMKSQFLATVSHELRTPMQAILGLLELEIQQSTANKRLAIVHSSARSLMTLLNDLQDHAKIESNTFSLTPEVVDLRRWLEQLNDLYQPLMPADGPRLIVAPGSALPPAVWIDSARLQQIAVNLIGNAIKFTRSGSITVTLSVDEQISLRVVDSGIGIAQEEQARLFEPWYQAPSGKTRRVQGSGLGLSICRELVTRMGGTITLTSAPGSGTEVSVTLPLMLAPAMAPTAEEAPLSFADRSHCRIAIVDDNPTNLLVMAQQLAALGVNAECYADGRALLAADARQPFDLLFIDRMMPRPDGLLLAALLRRRERQRTQRALLVLCTADAQMPDDTAAMRHVDHLLLKPVSQKALAAILHTLPGDPLQHLSTDIRRLASDNEAFIPRICQTLHQTFLADREALQAAIAQNDYATIEQAAHRMKGSWLLLGQSQGERLCQQLIDCAKQHNLSQAEAKLLISLTDRLLLTLESYGAHSFPR</sequence>
<evidence type="ECO:0000256" key="16">
    <source>
        <dbReference type="SAM" id="Phobius"/>
    </source>
</evidence>
<dbReference type="InterPro" id="IPR008207">
    <property type="entry name" value="Sig_transdc_His_kin_Hpt_dom"/>
</dbReference>
<dbReference type="CDD" id="cd16922">
    <property type="entry name" value="HATPase_EvgS-ArcB-TorS-like"/>
    <property type="match status" value="1"/>
</dbReference>
<gene>
    <name evidence="21" type="ORF">EM595_1135</name>
</gene>
<dbReference type="Pfam" id="PF00497">
    <property type="entry name" value="SBP_bac_3"/>
    <property type="match status" value="1"/>
</dbReference>
<keyword evidence="7" id="KW-0808">Transferase</keyword>
<feature type="transmembrane region" description="Helical" evidence="16">
    <location>
        <begin position="517"/>
        <end position="538"/>
    </location>
</feature>
<dbReference type="Gene3D" id="1.20.120.160">
    <property type="entry name" value="HPT domain"/>
    <property type="match status" value="1"/>
</dbReference>
<keyword evidence="13 16" id="KW-0472">Membrane</keyword>
<reference evidence="22" key="1">
    <citation type="submission" date="2015-11" db="EMBL/GenBank/DDBJ databases">
        <authorList>
            <person name="Blom J."/>
        </authorList>
    </citation>
    <scope>NUCLEOTIDE SEQUENCE [LARGE SCALE GENOMIC DNA]</scope>
</reference>
<evidence type="ECO:0000256" key="7">
    <source>
        <dbReference type="ARBA" id="ARBA00022679"/>
    </source>
</evidence>
<dbReference type="SUPFAM" id="SSF47226">
    <property type="entry name" value="Histidine-containing phosphotransfer domain, HPT domain"/>
    <property type="match status" value="1"/>
</dbReference>
<dbReference type="Pfam" id="PF01627">
    <property type="entry name" value="Hpt"/>
    <property type="match status" value="1"/>
</dbReference>
<keyword evidence="22" id="KW-1185">Reference proteome</keyword>
<dbReference type="PATRIC" id="fig|1619313.3.peg.1176"/>
<dbReference type="STRING" id="1619313.EM595_1135"/>
<evidence type="ECO:0000256" key="10">
    <source>
        <dbReference type="ARBA" id="ARBA00022840"/>
    </source>
</evidence>
<feature type="domain" description="Histidine kinase" evidence="18">
    <location>
        <begin position="570"/>
        <end position="782"/>
    </location>
</feature>
<dbReference type="InterPro" id="IPR011006">
    <property type="entry name" value="CheY-like_superfamily"/>
</dbReference>
<dbReference type="SMART" id="SM00388">
    <property type="entry name" value="HisKA"/>
    <property type="match status" value="1"/>
</dbReference>
<evidence type="ECO:0000256" key="4">
    <source>
        <dbReference type="ARBA" id="ARBA00022475"/>
    </source>
</evidence>
<dbReference type="InterPro" id="IPR036097">
    <property type="entry name" value="HisK_dim/P_sf"/>
</dbReference>
<dbReference type="InterPro" id="IPR004358">
    <property type="entry name" value="Sig_transdc_His_kin-like_C"/>
</dbReference>
<organism evidence="21 22">
    <name type="scientific">Duffyella gerundensis</name>
    <dbReference type="NCBI Taxonomy" id="1619313"/>
    <lineage>
        <taxon>Bacteria</taxon>
        <taxon>Pseudomonadati</taxon>
        <taxon>Pseudomonadota</taxon>
        <taxon>Gammaproteobacteria</taxon>
        <taxon>Enterobacterales</taxon>
        <taxon>Erwiniaceae</taxon>
        <taxon>Duffyella</taxon>
    </lineage>
</organism>
<dbReference type="SUPFAM" id="SSF52172">
    <property type="entry name" value="CheY-like"/>
    <property type="match status" value="1"/>
</dbReference>
<evidence type="ECO:0000313" key="21">
    <source>
        <dbReference type="EMBL" id="CUU23370.1"/>
    </source>
</evidence>
<dbReference type="SUPFAM" id="SSF55874">
    <property type="entry name" value="ATPase domain of HSP90 chaperone/DNA topoisomerase II/histidine kinase"/>
    <property type="match status" value="1"/>
</dbReference>
<dbReference type="GO" id="GO:0000155">
    <property type="term" value="F:phosphorelay sensor kinase activity"/>
    <property type="evidence" value="ECO:0007669"/>
    <property type="project" value="InterPro"/>
</dbReference>
<dbReference type="InterPro" id="IPR036641">
    <property type="entry name" value="HPT_dom_sf"/>
</dbReference>
<evidence type="ECO:0000256" key="1">
    <source>
        <dbReference type="ARBA" id="ARBA00000085"/>
    </source>
</evidence>
<evidence type="ECO:0000256" key="2">
    <source>
        <dbReference type="ARBA" id="ARBA00004429"/>
    </source>
</evidence>
<dbReference type="PROSITE" id="PS50894">
    <property type="entry name" value="HPT"/>
    <property type="match status" value="1"/>
</dbReference>
<dbReference type="SMART" id="SM00062">
    <property type="entry name" value="PBPb"/>
    <property type="match status" value="2"/>
</dbReference>
<dbReference type="KEGG" id="ege:EM595_1135"/>
<keyword evidence="12" id="KW-0902">Two-component regulatory system</keyword>
<evidence type="ECO:0000256" key="11">
    <source>
        <dbReference type="ARBA" id="ARBA00022989"/>
    </source>
</evidence>
<feature type="domain" description="HPt" evidence="20">
    <location>
        <begin position="939"/>
        <end position="1030"/>
    </location>
</feature>
<dbReference type="SUPFAM" id="SSF47384">
    <property type="entry name" value="Homodimeric domain of signal transducing histidine kinase"/>
    <property type="match status" value="1"/>
</dbReference>
<protein>
    <recommendedName>
        <fullName evidence="3">histidine kinase</fullName>
        <ecNumber evidence="3">2.7.13.3</ecNumber>
    </recommendedName>
</protein>
<name>A0A0U5KYL4_9GAMM</name>
<dbReference type="Gene3D" id="1.10.287.130">
    <property type="match status" value="1"/>
</dbReference>
<evidence type="ECO:0000256" key="3">
    <source>
        <dbReference type="ARBA" id="ARBA00012438"/>
    </source>
</evidence>
<evidence type="ECO:0000259" key="19">
    <source>
        <dbReference type="PROSITE" id="PS50110"/>
    </source>
</evidence>
<dbReference type="InterPro" id="IPR001789">
    <property type="entry name" value="Sig_transdc_resp-reg_receiver"/>
</dbReference>
<dbReference type="Pfam" id="PF02518">
    <property type="entry name" value="HATPase_c"/>
    <property type="match status" value="1"/>
</dbReference>
<keyword evidence="6 15" id="KW-0597">Phosphoprotein</keyword>
<dbReference type="SUPFAM" id="SSF53850">
    <property type="entry name" value="Periplasmic binding protein-like II"/>
    <property type="match status" value="2"/>
</dbReference>
<keyword evidence="10" id="KW-0067">ATP-binding</keyword>
<keyword evidence="5" id="KW-0997">Cell inner membrane</keyword>
<dbReference type="PANTHER" id="PTHR43047">
    <property type="entry name" value="TWO-COMPONENT HISTIDINE PROTEIN KINASE"/>
    <property type="match status" value="1"/>
</dbReference>
<keyword evidence="10" id="KW-0547">Nucleotide-binding</keyword>
<evidence type="ECO:0000259" key="18">
    <source>
        <dbReference type="PROSITE" id="PS50109"/>
    </source>
</evidence>
<dbReference type="PANTHER" id="PTHR43047:SF72">
    <property type="entry name" value="OSMOSENSING HISTIDINE PROTEIN KINASE SLN1"/>
    <property type="match status" value="1"/>
</dbReference>
<dbReference type="GO" id="GO:0009927">
    <property type="term" value="F:histidine phosphotransfer kinase activity"/>
    <property type="evidence" value="ECO:0007669"/>
    <property type="project" value="TreeGrafter"/>
</dbReference>
<dbReference type="InterPro" id="IPR001638">
    <property type="entry name" value="Solute-binding_3/MltF_N"/>
</dbReference>
<keyword evidence="11 16" id="KW-1133">Transmembrane helix</keyword>
<dbReference type="InterPro" id="IPR003594">
    <property type="entry name" value="HATPase_dom"/>
</dbReference>
<dbReference type="Gene3D" id="3.40.190.10">
    <property type="entry name" value="Periplasmic binding protein-like II"/>
    <property type="match status" value="4"/>
</dbReference>
<dbReference type="PROSITE" id="PS50109">
    <property type="entry name" value="HIS_KIN"/>
    <property type="match status" value="1"/>
</dbReference>
<feature type="modified residue" description="Phosphohistidine" evidence="14">
    <location>
        <position position="978"/>
    </location>
</feature>
<dbReference type="AlphaFoldDB" id="A0A0U5KYL4"/>
<comment type="catalytic activity">
    <reaction evidence="1">
        <text>ATP + protein L-histidine = ADP + protein N-phospho-L-histidine.</text>
        <dbReference type="EC" id="2.7.13.3"/>
    </reaction>
</comment>
<evidence type="ECO:0000256" key="6">
    <source>
        <dbReference type="ARBA" id="ARBA00022553"/>
    </source>
</evidence>
<keyword evidence="9" id="KW-0418">Kinase</keyword>
<dbReference type="EC" id="2.7.13.3" evidence="3"/>
<evidence type="ECO:0000256" key="15">
    <source>
        <dbReference type="PROSITE-ProRule" id="PRU00169"/>
    </source>
</evidence>
<dbReference type="PROSITE" id="PS50110">
    <property type="entry name" value="RESPONSE_REGULATORY"/>
    <property type="match status" value="1"/>
</dbReference>
<comment type="subcellular location">
    <subcellularLocation>
        <location evidence="2">Cell inner membrane</location>
        <topology evidence="2">Multi-pass membrane protein</topology>
    </subcellularLocation>
</comment>
<dbReference type="CDD" id="cd00082">
    <property type="entry name" value="HisKA"/>
    <property type="match status" value="1"/>
</dbReference>
<feature type="modified residue" description="4-aspartylphosphate" evidence="15">
    <location>
        <position position="853"/>
    </location>
</feature>
<keyword evidence="8 16" id="KW-0812">Transmembrane</keyword>
<dbReference type="PRINTS" id="PR00344">
    <property type="entry name" value="BCTRLSENSOR"/>
</dbReference>
<feature type="chain" id="PRO_5006860929" description="histidine kinase" evidence="17">
    <location>
        <begin position="18"/>
        <end position="1037"/>
    </location>
</feature>
<dbReference type="SMART" id="SM00448">
    <property type="entry name" value="REC"/>
    <property type="match status" value="1"/>
</dbReference>
<evidence type="ECO:0000256" key="5">
    <source>
        <dbReference type="ARBA" id="ARBA00022519"/>
    </source>
</evidence>
<evidence type="ECO:0000256" key="9">
    <source>
        <dbReference type="ARBA" id="ARBA00022777"/>
    </source>
</evidence>
<keyword evidence="17" id="KW-0732">Signal</keyword>
<accession>A0A0U5KYL4</accession>
<evidence type="ECO:0000256" key="14">
    <source>
        <dbReference type="PROSITE-ProRule" id="PRU00110"/>
    </source>
</evidence>
<dbReference type="Pfam" id="PF00512">
    <property type="entry name" value="HisKA"/>
    <property type="match status" value="1"/>
</dbReference>
<evidence type="ECO:0000313" key="22">
    <source>
        <dbReference type="Proteomes" id="UP000059419"/>
    </source>
</evidence>
<dbReference type="Pfam" id="PF00072">
    <property type="entry name" value="Response_reg"/>
    <property type="match status" value="1"/>
</dbReference>
<feature type="signal peptide" evidence="17">
    <location>
        <begin position="1"/>
        <end position="17"/>
    </location>
</feature>
<keyword evidence="4" id="KW-1003">Cell membrane</keyword>
<evidence type="ECO:0000256" key="17">
    <source>
        <dbReference type="SAM" id="SignalP"/>
    </source>
</evidence>
<dbReference type="InterPro" id="IPR036890">
    <property type="entry name" value="HATPase_C_sf"/>
</dbReference>
<dbReference type="EMBL" id="LN907827">
    <property type="protein sequence ID" value="CUU23370.1"/>
    <property type="molecule type" value="Genomic_DNA"/>
</dbReference>
<evidence type="ECO:0000256" key="12">
    <source>
        <dbReference type="ARBA" id="ARBA00023012"/>
    </source>
</evidence>
<dbReference type="RefSeq" id="WP_231938717.1">
    <property type="nucleotide sequence ID" value="NZ_LN907827.1"/>
</dbReference>
<proteinExistence type="predicted"/>
<dbReference type="SMART" id="SM00387">
    <property type="entry name" value="HATPase_c"/>
    <property type="match status" value="1"/>
</dbReference>
<feature type="domain" description="Response regulatory" evidence="19">
    <location>
        <begin position="804"/>
        <end position="921"/>
    </location>
</feature>
<dbReference type="InterPro" id="IPR003661">
    <property type="entry name" value="HisK_dim/P_dom"/>
</dbReference>
<dbReference type="GO" id="GO:0005886">
    <property type="term" value="C:plasma membrane"/>
    <property type="evidence" value="ECO:0007669"/>
    <property type="project" value="UniProtKB-SubCell"/>
</dbReference>
<dbReference type="Gene3D" id="3.40.50.2300">
    <property type="match status" value="1"/>
</dbReference>
<dbReference type="Gene3D" id="3.30.565.10">
    <property type="entry name" value="Histidine kinase-like ATPase, C-terminal domain"/>
    <property type="match status" value="1"/>
</dbReference>